<protein>
    <recommendedName>
        <fullName evidence="8">Glycosyltransferase family 92 protein</fullName>
        <ecNumber evidence="8">2.4.1.-</ecNumber>
    </recommendedName>
</protein>
<comment type="similarity">
    <text evidence="2 8">Belongs to the glycosyltransferase 92 family.</text>
</comment>
<dbReference type="EC" id="2.4.1.-" evidence="8"/>
<dbReference type="PANTHER" id="PTHR21461:SF69">
    <property type="entry name" value="GLYCOSYLTRANSFERASE FAMILY 92 PROTEIN"/>
    <property type="match status" value="1"/>
</dbReference>
<keyword evidence="10" id="KW-1185">Reference proteome</keyword>
<keyword evidence="6 8" id="KW-1133">Transmembrane helix</keyword>
<dbReference type="GO" id="GO:0016020">
    <property type="term" value="C:membrane"/>
    <property type="evidence" value="ECO:0007669"/>
    <property type="project" value="UniProtKB-SubCell"/>
</dbReference>
<evidence type="ECO:0000256" key="7">
    <source>
        <dbReference type="ARBA" id="ARBA00023136"/>
    </source>
</evidence>
<accession>A0A8W8J6I2</accession>
<organism evidence="9 10">
    <name type="scientific">Magallana gigas</name>
    <name type="common">Pacific oyster</name>
    <name type="synonym">Crassostrea gigas</name>
    <dbReference type="NCBI Taxonomy" id="29159"/>
    <lineage>
        <taxon>Eukaryota</taxon>
        <taxon>Metazoa</taxon>
        <taxon>Spiralia</taxon>
        <taxon>Lophotrochozoa</taxon>
        <taxon>Mollusca</taxon>
        <taxon>Bivalvia</taxon>
        <taxon>Autobranchia</taxon>
        <taxon>Pteriomorphia</taxon>
        <taxon>Ostreida</taxon>
        <taxon>Ostreoidea</taxon>
        <taxon>Ostreidae</taxon>
        <taxon>Magallana</taxon>
    </lineage>
</organism>
<dbReference type="PANTHER" id="PTHR21461">
    <property type="entry name" value="GLYCOSYLTRANSFERASE FAMILY 92 PROTEIN"/>
    <property type="match status" value="1"/>
</dbReference>
<keyword evidence="5 8" id="KW-0812">Transmembrane</keyword>
<evidence type="ECO:0000256" key="5">
    <source>
        <dbReference type="ARBA" id="ARBA00022692"/>
    </source>
</evidence>
<keyword evidence="7 8" id="KW-0472">Membrane</keyword>
<dbReference type="AlphaFoldDB" id="A0A8W8J6I2"/>
<evidence type="ECO:0000313" key="10">
    <source>
        <dbReference type="Proteomes" id="UP000005408"/>
    </source>
</evidence>
<feature type="transmembrane region" description="Helical" evidence="8">
    <location>
        <begin position="18"/>
        <end position="36"/>
    </location>
</feature>
<keyword evidence="3 8" id="KW-0328">Glycosyltransferase</keyword>
<evidence type="ECO:0000256" key="8">
    <source>
        <dbReference type="RuleBase" id="RU366017"/>
    </source>
</evidence>
<evidence type="ECO:0000256" key="6">
    <source>
        <dbReference type="ARBA" id="ARBA00022989"/>
    </source>
</evidence>
<evidence type="ECO:0000256" key="3">
    <source>
        <dbReference type="ARBA" id="ARBA00022676"/>
    </source>
</evidence>
<proteinExistence type="inferred from homology"/>
<sequence length="433" mass="50740">MTSKTSKVCDEKRTPRRCFLWICLFIFLWATIYWIFAQPRFTYINKLKWIGSKYTEHFQPVVPGKSYVFVFSAFKLSSDNNRVSIVSIVDKYSPLHEFKCILRGKGNSTEKWTYATLEEYPESHNRRFSAAVFHCDVEQSEEPDTVSLVADGQQTPANILPIISESHPKRTFTVCVSPLHSRYSKAYQLVEMVEVDLLLGADHFFFYNYSTNWNVDAVLNHYQSHRLATVLQWPLPAVLQDDNQTEPIHYYGQIAMLNDCLKRNHGASRHVIFHDLDELIIPNSHKNWKDLLNSQPANMSAYMFRSSYFHLEWPDVESNSKLVNKIAKRYKANSFLKQYREERVFSPNTRSKYLVDPLQVQSVGIHRVWAFRDRGRQYFVPPNVALVHHYREGILERQNSRLKDNSTLKFIDALNQIEKTWKLLPHIPLGPIK</sequence>
<evidence type="ECO:0000256" key="4">
    <source>
        <dbReference type="ARBA" id="ARBA00022679"/>
    </source>
</evidence>
<name>A0A8W8J6I2_MAGGI</name>
<reference evidence="9" key="1">
    <citation type="submission" date="2022-08" db="UniProtKB">
        <authorList>
            <consortium name="EnsemblMetazoa"/>
        </authorList>
    </citation>
    <scope>IDENTIFICATION</scope>
    <source>
        <strain evidence="9">05x7-T-G4-1.051#20</strain>
    </source>
</reference>
<keyword evidence="4 8" id="KW-0808">Transferase</keyword>
<dbReference type="EnsemblMetazoa" id="G17497.1">
    <property type="protein sequence ID" value="G17497.1:cds"/>
    <property type="gene ID" value="G17497"/>
</dbReference>
<dbReference type="GO" id="GO:0005737">
    <property type="term" value="C:cytoplasm"/>
    <property type="evidence" value="ECO:0007669"/>
    <property type="project" value="TreeGrafter"/>
</dbReference>
<evidence type="ECO:0000256" key="2">
    <source>
        <dbReference type="ARBA" id="ARBA00007647"/>
    </source>
</evidence>
<comment type="subcellular location">
    <subcellularLocation>
        <location evidence="1">Membrane</location>
        <topology evidence="1">Single-pass membrane protein</topology>
    </subcellularLocation>
</comment>
<evidence type="ECO:0000313" key="9">
    <source>
        <dbReference type="EnsemblMetazoa" id="G17497.1:cds"/>
    </source>
</evidence>
<evidence type="ECO:0000256" key="1">
    <source>
        <dbReference type="ARBA" id="ARBA00004167"/>
    </source>
</evidence>
<dbReference type="Pfam" id="PF01697">
    <property type="entry name" value="Glyco_transf_92"/>
    <property type="match status" value="1"/>
</dbReference>
<dbReference type="GO" id="GO:0016757">
    <property type="term" value="F:glycosyltransferase activity"/>
    <property type="evidence" value="ECO:0007669"/>
    <property type="project" value="UniProtKB-UniRule"/>
</dbReference>
<dbReference type="Proteomes" id="UP000005408">
    <property type="component" value="Unassembled WGS sequence"/>
</dbReference>
<dbReference type="InterPro" id="IPR008166">
    <property type="entry name" value="Glyco_transf_92"/>
</dbReference>